<dbReference type="PANTHER" id="PTHR43649">
    <property type="entry name" value="ARABINOSE-BINDING PROTEIN-RELATED"/>
    <property type="match status" value="1"/>
</dbReference>
<evidence type="ECO:0000313" key="5">
    <source>
        <dbReference type="Proteomes" id="UP001165679"/>
    </source>
</evidence>
<comment type="similarity">
    <text evidence="2">Belongs to the bacterial solute-binding protein 1 family.</text>
</comment>
<feature type="signal peptide" evidence="3">
    <location>
        <begin position="1"/>
        <end position="23"/>
    </location>
</feature>
<dbReference type="InterPro" id="IPR050490">
    <property type="entry name" value="Bact_solute-bd_prot1"/>
</dbReference>
<dbReference type="PANTHER" id="PTHR43649:SF30">
    <property type="entry name" value="ABC TRANSPORTER SUBSTRATE-BINDING PROTEIN"/>
    <property type="match status" value="1"/>
</dbReference>
<gene>
    <name evidence="4" type="ORF">OL599_03705</name>
</gene>
<dbReference type="AlphaFoldDB" id="A0AA42CCN4"/>
<evidence type="ECO:0000256" key="2">
    <source>
        <dbReference type="ARBA" id="ARBA00008520"/>
    </source>
</evidence>
<evidence type="ECO:0000256" key="1">
    <source>
        <dbReference type="ARBA" id="ARBA00004418"/>
    </source>
</evidence>
<dbReference type="Gene3D" id="3.40.190.10">
    <property type="entry name" value="Periplasmic binding protein-like II"/>
    <property type="match status" value="2"/>
</dbReference>
<comment type="subcellular location">
    <subcellularLocation>
        <location evidence="1">Periplasm</location>
    </subcellularLocation>
</comment>
<evidence type="ECO:0000313" key="4">
    <source>
        <dbReference type="EMBL" id="MCW3473673.1"/>
    </source>
</evidence>
<dbReference type="GO" id="GO:0042597">
    <property type="term" value="C:periplasmic space"/>
    <property type="evidence" value="ECO:0007669"/>
    <property type="project" value="UniProtKB-SubCell"/>
</dbReference>
<dbReference type="RefSeq" id="WP_264712251.1">
    <property type="nucleotide sequence ID" value="NZ_JAPDNT010000001.1"/>
</dbReference>
<protein>
    <submittedName>
        <fullName evidence="4">ABC transporter substrate-binding protein</fullName>
    </submittedName>
</protein>
<dbReference type="EMBL" id="JAPDNT010000001">
    <property type="protein sequence ID" value="MCW3473673.1"/>
    <property type="molecule type" value="Genomic_DNA"/>
</dbReference>
<evidence type="ECO:0000256" key="3">
    <source>
        <dbReference type="SAM" id="SignalP"/>
    </source>
</evidence>
<dbReference type="InterPro" id="IPR006059">
    <property type="entry name" value="SBP"/>
</dbReference>
<reference evidence="4" key="1">
    <citation type="submission" date="2022-09" db="EMBL/GenBank/DDBJ databases">
        <title>Rhodovastum sp. nov. RN2-1 isolated from soil in Seongnam, South Korea.</title>
        <authorList>
            <person name="Le N.T."/>
        </authorList>
    </citation>
    <scope>NUCLEOTIDE SEQUENCE</scope>
    <source>
        <strain evidence="4">RN2-1</strain>
    </source>
</reference>
<dbReference type="SUPFAM" id="SSF53850">
    <property type="entry name" value="Periplasmic binding protein-like II"/>
    <property type="match status" value="1"/>
</dbReference>
<sequence length="430" mass="46291">MIRRRTLLATSAAALAAPAVSKAQGVTKLSIYYPIAVGGPIPAIIDGYCKEFQTQTGIEVTPVYAGNYGETMTKAVTAIRGGTGPQLAVLLAAEMHSLQDMDILVSLDELGLDAEGRKWVEGFYPAFLANSRVDGKTWSVPFQRSTAIMYYNKAAFAEAGLDPDKFPRTWAELAAAAAKLTKRDASGRVVRWGVKLASDAGNAQWTFGALANQAGHILMNEAGTETYFNHPKAIEAMAFWRSLAFEHKATPEGISAWPQLSPDFLEGNAAIIQHTTGNLTNVRDKAGFPFGVAGLPGKEGPRTVVGGGNLYFFKQANAAERAAALKFARFLSAPERAADWSIRTGYIGTRPDAYETPALKEYVTKFPPADVARGFLPVAVGELSTFENQRVYKALTDNIQACLNGAKSAAQAMVDTQAEADRILKPYKRA</sequence>
<reference evidence="4" key="2">
    <citation type="submission" date="2022-10" db="EMBL/GenBank/DDBJ databases">
        <authorList>
            <person name="Trinh H.N."/>
        </authorList>
    </citation>
    <scope>NUCLEOTIDE SEQUENCE</scope>
    <source>
        <strain evidence="4">RN2-1</strain>
    </source>
</reference>
<dbReference type="Proteomes" id="UP001165679">
    <property type="component" value="Unassembled WGS sequence"/>
</dbReference>
<name>A0AA42CCN4_9PROT</name>
<dbReference type="CDD" id="cd14748">
    <property type="entry name" value="PBP2_UgpB"/>
    <property type="match status" value="1"/>
</dbReference>
<dbReference type="Pfam" id="PF13416">
    <property type="entry name" value="SBP_bac_8"/>
    <property type="match status" value="1"/>
</dbReference>
<proteinExistence type="inferred from homology"/>
<feature type="chain" id="PRO_5041335168" evidence="3">
    <location>
        <begin position="24"/>
        <end position="430"/>
    </location>
</feature>
<keyword evidence="5" id="KW-1185">Reference proteome</keyword>
<organism evidence="4 5">
    <name type="scientific">Limobrevibacterium gyesilva</name>
    <dbReference type="NCBI Taxonomy" id="2991712"/>
    <lineage>
        <taxon>Bacteria</taxon>
        <taxon>Pseudomonadati</taxon>
        <taxon>Pseudomonadota</taxon>
        <taxon>Alphaproteobacteria</taxon>
        <taxon>Acetobacterales</taxon>
        <taxon>Acetobacteraceae</taxon>
        <taxon>Limobrevibacterium</taxon>
    </lineage>
</organism>
<keyword evidence="3" id="KW-0732">Signal</keyword>
<comment type="caution">
    <text evidence="4">The sequence shown here is derived from an EMBL/GenBank/DDBJ whole genome shotgun (WGS) entry which is preliminary data.</text>
</comment>
<accession>A0AA42CCN4</accession>